<comment type="subcellular location">
    <subcellularLocation>
        <location evidence="1">Membrane</location>
        <topology evidence="1">Multi-pass membrane protein</topology>
    </subcellularLocation>
</comment>
<feature type="transmembrane region" description="Helical" evidence="6">
    <location>
        <begin position="308"/>
        <end position="332"/>
    </location>
</feature>
<evidence type="ECO:0000256" key="2">
    <source>
        <dbReference type="ARBA" id="ARBA00022448"/>
    </source>
</evidence>
<dbReference type="PANTHER" id="PTHR42948">
    <property type="entry name" value="TRANSPORTER"/>
    <property type="match status" value="1"/>
</dbReference>
<dbReference type="PANTHER" id="PTHR42948:SF1">
    <property type="entry name" value="TRANSPORTER"/>
    <property type="match status" value="1"/>
</dbReference>
<dbReference type="CDD" id="cd10336">
    <property type="entry name" value="SLC6sbd_Tyt1-Like"/>
    <property type="match status" value="1"/>
</dbReference>
<dbReference type="NCBIfam" id="NF037979">
    <property type="entry name" value="Na_transp"/>
    <property type="match status" value="1"/>
</dbReference>
<feature type="transmembrane region" description="Helical" evidence="6">
    <location>
        <begin position="353"/>
        <end position="380"/>
    </location>
</feature>
<feature type="transmembrane region" description="Helical" evidence="6">
    <location>
        <begin position="41"/>
        <end position="59"/>
    </location>
</feature>
<evidence type="ECO:0000256" key="4">
    <source>
        <dbReference type="ARBA" id="ARBA00022989"/>
    </source>
</evidence>
<dbReference type="Proteomes" id="UP000029640">
    <property type="component" value="Unassembled WGS sequence"/>
</dbReference>
<evidence type="ECO:0000256" key="6">
    <source>
        <dbReference type="SAM" id="Phobius"/>
    </source>
</evidence>
<gene>
    <name evidence="7" type="ORF">HRUBRA_02004</name>
</gene>
<accession>A0A095VQJ4</accession>
<keyword evidence="3 6" id="KW-0812">Transmembrane</keyword>
<keyword evidence="4 6" id="KW-1133">Transmembrane helix</keyword>
<name>A0A095VQJ4_9GAMM</name>
<feature type="transmembrane region" description="Helical" evidence="6">
    <location>
        <begin position="386"/>
        <end position="403"/>
    </location>
</feature>
<feature type="transmembrane region" description="Helical" evidence="6">
    <location>
        <begin position="175"/>
        <end position="195"/>
    </location>
</feature>
<dbReference type="InterPro" id="IPR000175">
    <property type="entry name" value="Na/ntran_symport"/>
</dbReference>
<sequence>MASARGEFSSRFGFIMAAAGSAVGLGNIWGFPTQAASNGGAAFLLVYLLLAFILAYPVLMAEIIIGRHAHANAVGALQQIARGPFTRRAGALTGRVGLVVASFILSFYAIVAGWMIAHCLSSLASLAGAAEVAEWLTSFSFGRNASFVVVFMLLTIGIIAEGVHDGIERWSSRLMPMLLVTLGSLVLYVLTLDGAMEGLAVYLLPDFSAALSPQLIINALGSAFFSLSLGVGTMLIYGSYLNDQENLPLLGGLVTGLDISIAVLAGFLVLPAMYVALHNGVEIFNSAGELISEDTLIFLVLPELFTSMGLAGAFLSALFFFLMSIAALTSSISMLEVPVAYAIEEHGSSRRSAVVLIGGVITGLSLLILLNFEALFGLVITATTRYGQPLLGFVFCIYAGWIWRRDALLAELRKGSPEIAGTLFWRIWPWHVRLVCPLLILGIFAQNLLG</sequence>
<organism evidence="7 8">
    <name type="scientific">Pseudohaliea rubra DSM 19751</name>
    <dbReference type="NCBI Taxonomy" id="1265313"/>
    <lineage>
        <taxon>Bacteria</taxon>
        <taxon>Pseudomonadati</taxon>
        <taxon>Pseudomonadota</taxon>
        <taxon>Gammaproteobacteria</taxon>
        <taxon>Cellvibrionales</taxon>
        <taxon>Halieaceae</taxon>
        <taxon>Pseudohaliea</taxon>
    </lineage>
</organism>
<reference evidence="7 8" key="1">
    <citation type="journal article" date="2014" name="Genome Announc.">
        <title>Genome Sequence of Gammaproteobacterial Pseudohaliea rubra Type Strain DSM 19751, Isolated from Coastal Seawater of the Mediterranean Sea.</title>
        <authorList>
            <person name="Spring S."/>
            <person name="Fiebig A."/>
            <person name="Riedel T."/>
            <person name="Goker M."/>
            <person name="Klenk H.P."/>
        </authorList>
    </citation>
    <scope>NUCLEOTIDE SEQUENCE [LARGE SCALE GENOMIC DNA]</scope>
    <source>
        <strain evidence="7 8">DSM 19751</strain>
    </source>
</reference>
<dbReference type="AlphaFoldDB" id="A0A095VQJ4"/>
<feature type="transmembrane region" description="Helical" evidence="6">
    <location>
        <begin position="12"/>
        <end position="29"/>
    </location>
</feature>
<keyword evidence="2" id="KW-0813">Transport</keyword>
<feature type="transmembrane region" description="Helical" evidence="6">
    <location>
        <begin position="145"/>
        <end position="163"/>
    </location>
</feature>
<feature type="transmembrane region" description="Helical" evidence="6">
    <location>
        <begin position="96"/>
        <end position="117"/>
    </location>
</feature>
<dbReference type="PROSITE" id="PS50267">
    <property type="entry name" value="NA_NEUROTRAN_SYMP_3"/>
    <property type="match status" value="1"/>
</dbReference>
<keyword evidence="5 6" id="KW-0472">Membrane</keyword>
<evidence type="ECO:0000313" key="8">
    <source>
        <dbReference type="Proteomes" id="UP000029640"/>
    </source>
</evidence>
<dbReference type="STRING" id="1265313.HRUBRA_02004"/>
<dbReference type="OrthoDB" id="9762833at2"/>
<dbReference type="HOGENOM" id="CLU_006855_3_0_6"/>
<comment type="caution">
    <text evidence="7">The sequence shown here is derived from an EMBL/GenBank/DDBJ whole genome shotgun (WGS) entry which is preliminary data.</text>
</comment>
<evidence type="ECO:0000313" key="7">
    <source>
        <dbReference type="EMBL" id="KGE03625.1"/>
    </source>
</evidence>
<feature type="transmembrane region" description="Helical" evidence="6">
    <location>
        <begin position="249"/>
        <end position="277"/>
    </location>
</feature>
<proteinExistence type="predicted"/>
<feature type="transmembrane region" description="Helical" evidence="6">
    <location>
        <begin position="423"/>
        <end position="445"/>
    </location>
</feature>
<evidence type="ECO:0000256" key="5">
    <source>
        <dbReference type="ARBA" id="ARBA00023136"/>
    </source>
</evidence>
<dbReference type="PRINTS" id="PR00176">
    <property type="entry name" value="NANEUSMPORT"/>
</dbReference>
<dbReference type="EMBL" id="AUVB01000054">
    <property type="protein sequence ID" value="KGE03625.1"/>
    <property type="molecule type" value="Genomic_DNA"/>
</dbReference>
<dbReference type="RefSeq" id="WP_035513624.1">
    <property type="nucleotide sequence ID" value="NZ_KN234745.1"/>
</dbReference>
<keyword evidence="8" id="KW-1185">Reference proteome</keyword>
<dbReference type="GO" id="GO:0016020">
    <property type="term" value="C:membrane"/>
    <property type="evidence" value="ECO:0007669"/>
    <property type="project" value="UniProtKB-SubCell"/>
</dbReference>
<protein>
    <submittedName>
        <fullName evidence="7">Sodium-dependent transporter</fullName>
    </submittedName>
</protein>
<evidence type="ECO:0000256" key="3">
    <source>
        <dbReference type="ARBA" id="ARBA00022692"/>
    </source>
</evidence>
<dbReference type="Pfam" id="PF00209">
    <property type="entry name" value="SNF"/>
    <property type="match status" value="2"/>
</dbReference>
<feature type="transmembrane region" description="Helical" evidence="6">
    <location>
        <begin position="215"/>
        <end position="237"/>
    </location>
</feature>
<evidence type="ECO:0000256" key="1">
    <source>
        <dbReference type="ARBA" id="ARBA00004141"/>
    </source>
</evidence>
<dbReference type="eggNOG" id="COG0733">
    <property type="taxonomic scope" value="Bacteria"/>
</dbReference>
<dbReference type="InterPro" id="IPR047218">
    <property type="entry name" value="YocR/YhdH-like"/>
</dbReference>
<dbReference type="SUPFAM" id="SSF161070">
    <property type="entry name" value="SNF-like"/>
    <property type="match status" value="1"/>
</dbReference>
<dbReference type="PATRIC" id="fig|1265313.6.peg.1982"/>
<dbReference type="InterPro" id="IPR037272">
    <property type="entry name" value="SNS_sf"/>
</dbReference>